<dbReference type="Gene3D" id="3.10.130.10">
    <property type="entry name" value="Ribonuclease A-like domain"/>
    <property type="match status" value="1"/>
</dbReference>
<accession>A0A851NV29</accession>
<evidence type="ECO:0000256" key="2">
    <source>
        <dbReference type="ARBA" id="ARBA00005600"/>
    </source>
</evidence>
<evidence type="ECO:0000256" key="7">
    <source>
        <dbReference type="ARBA" id="ARBA00023157"/>
    </source>
</evidence>
<dbReference type="GO" id="GO:0016787">
    <property type="term" value="F:hydrolase activity"/>
    <property type="evidence" value="ECO:0007669"/>
    <property type="project" value="UniProtKB-KW"/>
</dbReference>
<dbReference type="OrthoDB" id="9115204at2759"/>
<feature type="domain" description="Ribonuclease A-domain" evidence="9">
    <location>
        <begin position="23"/>
        <end position="138"/>
    </location>
</feature>
<feature type="chain" id="PRO_5033101839" evidence="8">
    <location>
        <begin position="24"/>
        <end position="139"/>
    </location>
</feature>
<dbReference type="SUPFAM" id="SSF54076">
    <property type="entry name" value="RNase A-like"/>
    <property type="match status" value="1"/>
</dbReference>
<dbReference type="PROSITE" id="PS00127">
    <property type="entry name" value="RNASE_PANCREATIC"/>
    <property type="match status" value="1"/>
</dbReference>
<evidence type="ECO:0000256" key="6">
    <source>
        <dbReference type="ARBA" id="ARBA00022801"/>
    </source>
</evidence>
<evidence type="ECO:0000256" key="5">
    <source>
        <dbReference type="ARBA" id="ARBA00022759"/>
    </source>
</evidence>
<dbReference type="Proteomes" id="UP000613066">
    <property type="component" value="Unassembled WGS sequence"/>
</dbReference>
<keyword evidence="4 8" id="KW-0540">Nuclease</keyword>
<evidence type="ECO:0000256" key="8">
    <source>
        <dbReference type="RuleBase" id="RU000651"/>
    </source>
</evidence>
<feature type="non-terminal residue" evidence="10">
    <location>
        <position position="1"/>
    </location>
</feature>
<dbReference type="SMART" id="SM00092">
    <property type="entry name" value="RNAse_Pc"/>
    <property type="match status" value="1"/>
</dbReference>
<dbReference type="InterPro" id="IPR001427">
    <property type="entry name" value="RNaseA"/>
</dbReference>
<dbReference type="GO" id="GO:0050830">
    <property type="term" value="P:defense response to Gram-positive bacterium"/>
    <property type="evidence" value="ECO:0007669"/>
    <property type="project" value="TreeGrafter"/>
</dbReference>
<dbReference type="CDD" id="cd06265">
    <property type="entry name" value="RNase_A_canonical"/>
    <property type="match status" value="1"/>
</dbReference>
<dbReference type="InterPro" id="IPR023411">
    <property type="entry name" value="RNaseA_AS"/>
</dbReference>
<dbReference type="GO" id="GO:0003676">
    <property type="term" value="F:nucleic acid binding"/>
    <property type="evidence" value="ECO:0007669"/>
    <property type="project" value="InterPro"/>
</dbReference>
<keyword evidence="5 8" id="KW-0255">Endonuclease</keyword>
<sequence>MAMRSPFWTAVLLLALTVSSCSGVPTYQDFLQKHVDFPRTRFQNNALYCRRMMAQRGINVNGTCKTKNTFVHARPTYLNTLCTNQPNWALRTTRQQFPVTVCGLIRRQPTCTYAGNQFNHRVEVGCWGGLPVHLQNTFP</sequence>
<dbReference type="Pfam" id="PF00074">
    <property type="entry name" value="RnaseA"/>
    <property type="match status" value="1"/>
</dbReference>
<evidence type="ECO:0000259" key="9">
    <source>
        <dbReference type="SMART" id="SM00092"/>
    </source>
</evidence>
<reference evidence="10" key="1">
    <citation type="submission" date="2019-09" db="EMBL/GenBank/DDBJ databases">
        <title>Bird 10,000 Genomes (B10K) Project - Family phase.</title>
        <authorList>
            <person name="Zhang G."/>
        </authorList>
    </citation>
    <scope>NUCLEOTIDE SEQUENCE</scope>
    <source>
        <strain evidence="10">B10K-DU-001-08</strain>
        <tissue evidence="10">Muscle</tissue>
    </source>
</reference>
<dbReference type="InterPro" id="IPR023412">
    <property type="entry name" value="RNaseA_domain"/>
</dbReference>
<organism evidence="10 11">
    <name type="scientific">Penelope pileata</name>
    <dbReference type="NCBI Taxonomy" id="1118817"/>
    <lineage>
        <taxon>Eukaryota</taxon>
        <taxon>Metazoa</taxon>
        <taxon>Chordata</taxon>
        <taxon>Craniata</taxon>
        <taxon>Vertebrata</taxon>
        <taxon>Euteleostomi</taxon>
        <taxon>Archelosauria</taxon>
        <taxon>Archosauria</taxon>
        <taxon>Dinosauria</taxon>
        <taxon>Saurischia</taxon>
        <taxon>Theropoda</taxon>
        <taxon>Coelurosauria</taxon>
        <taxon>Aves</taxon>
        <taxon>Neognathae</taxon>
        <taxon>Galloanserae</taxon>
        <taxon>Galliformes</taxon>
        <taxon>Cracidae</taxon>
        <taxon>Penelope</taxon>
    </lineage>
</organism>
<protein>
    <submittedName>
        <fullName evidence="10">ANGI protein</fullName>
    </submittedName>
</protein>
<evidence type="ECO:0000256" key="1">
    <source>
        <dbReference type="ARBA" id="ARBA00004613"/>
    </source>
</evidence>
<dbReference type="GO" id="GO:0004540">
    <property type="term" value="F:RNA nuclease activity"/>
    <property type="evidence" value="ECO:0007669"/>
    <property type="project" value="TreeGrafter"/>
</dbReference>
<dbReference type="AlphaFoldDB" id="A0A851NV29"/>
<keyword evidence="8" id="KW-0732">Signal</keyword>
<comment type="similarity">
    <text evidence="2 8">Belongs to the pancreatic ribonuclease family.</text>
</comment>
<gene>
    <name evidence="10" type="primary">Ang</name>
    <name evidence="10" type="ORF">PENPIL_R02978</name>
</gene>
<dbReference type="PROSITE" id="PS51257">
    <property type="entry name" value="PROKAR_LIPOPROTEIN"/>
    <property type="match status" value="1"/>
</dbReference>
<evidence type="ECO:0000256" key="3">
    <source>
        <dbReference type="ARBA" id="ARBA00022525"/>
    </source>
</evidence>
<feature type="non-terminal residue" evidence="10">
    <location>
        <position position="139"/>
    </location>
</feature>
<dbReference type="PANTHER" id="PTHR11437">
    <property type="entry name" value="RIBONUCLEASE"/>
    <property type="match status" value="1"/>
</dbReference>
<comment type="caution">
    <text evidence="10">The sequence shown here is derived from an EMBL/GenBank/DDBJ whole genome shotgun (WGS) entry which is preliminary data.</text>
</comment>
<comment type="subcellular location">
    <subcellularLocation>
        <location evidence="1">Secreted</location>
    </subcellularLocation>
</comment>
<feature type="signal peptide" evidence="8">
    <location>
        <begin position="1"/>
        <end position="23"/>
    </location>
</feature>
<keyword evidence="11" id="KW-1185">Reference proteome</keyword>
<evidence type="ECO:0000313" key="11">
    <source>
        <dbReference type="Proteomes" id="UP000613066"/>
    </source>
</evidence>
<name>A0A851NV29_9GALL</name>
<dbReference type="PANTHER" id="PTHR11437:SF10">
    <property type="entry name" value="ANGIOGENIN-RELATED"/>
    <property type="match status" value="1"/>
</dbReference>
<evidence type="ECO:0000313" key="10">
    <source>
        <dbReference type="EMBL" id="NXC42082.1"/>
    </source>
</evidence>
<dbReference type="GO" id="GO:0004519">
    <property type="term" value="F:endonuclease activity"/>
    <property type="evidence" value="ECO:0007669"/>
    <property type="project" value="UniProtKB-KW"/>
</dbReference>
<dbReference type="EMBL" id="WBMW01002080">
    <property type="protein sequence ID" value="NXC42082.1"/>
    <property type="molecule type" value="Genomic_DNA"/>
</dbReference>
<proteinExistence type="inferred from homology"/>
<dbReference type="GO" id="GO:0005576">
    <property type="term" value="C:extracellular region"/>
    <property type="evidence" value="ECO:0007669"/>
    <property type="project" value="UniProtKB-SubCell"/>
</dbReference>
<keyword evidence="7" id="KW-1015">Disulfide bond</keyword>
<keyword evidence="3" id="KW-0964">Secreted</keyword>
<evidence type="ECO:0000256" key="4">
    <source>
        <dbReference type="ARBA" id="ARBA00022722"/>
    </source>
</evidence>
<keyword evidence="6 8" id="KW-0378">Hydrolase</keyword>
<dbReference type="InterPro" id="IPR036816">
    <property type="entry name" value="RNaseA-like_dom_sf"/>
</dbReference>